<dbReference type="EMBL" id="JAWCTQ010000044">
    <property type="protein sequence ID" value="MDT9685627.1"/>
    <property type="molecule type" value="Genomic_DNA"/>
</dbReference>
<sequence length="138" mass="14625">MTAPYTRAEAGRNRLDEQIATAAGHMQRLAEEIAAEAAELGRLAAVGAPLSAQARKLTDCLQGVARGAARHDALTDAVKMVYGRPAVSADAPTRVLPLPAPPDEPFRGDRLIRLTAAEVQEKMRTLNNDTPGTEGTGR</sequence>
<gene>
    <name evidence="1" type="ORF">RND61_26700</name>
</gene>
<accession>A0ABU3QTC8</accession>
<dbReference type="Proteomes" id="UP001250181">
    <property type="component" value="Unassembled WGS sequence"/>
</dbReference>
<evidence type="ECO:0000313" key="2">
    <source>
        <dbReference type="Proteomes" id="UP001250181"/>
    </source>
</evidence>
<organism evidence="1 2">
    <name type="scientific">Streptomyces tamarix</name>
    <dbReference type="NCBI Taxonomy" id="3078565"/>
    <lineage>
        <taxon>Bacteria</taxon>
        <taxon>Bacillati</taxon>
        <taxon>Actinomycetota</taxon>
        <taxon>Actinomycetes</taxon>
        <taxon>Kitasatosporales</taxon>
        <taxon>Streptomycetaceae</taxon>
        <taxon>Streptomyces</taxon>
    </lineage>
</organism>
<comment type="caution">
    <text evidence="1">The sequence shown here is derived from an EMBL/GenBank/DDBJ whole genome shotgun (WGS) entry which is preliminary data.</text>
</comment>
<dbReference type="RefSeq" id="WP_315880670.1">
    <property type="nucleotide sequence ID" value="NZ_JAWCTQ010000044.1"/>
</dbReference>
<proteinExistence type="predicted"/>
<protein>
    <submittedName>
        <fullName evidence="1">Uncharacterized protein</fullName>
    </submittedName>
</protein>
<evidence type="ECO:0000313" key="1">
    <source>
        <dbReference type="EMBL" id="MDT9685627.1"/>
    </source>
</evidence>
<keyword evidence="2" id="KW-1185">Reference proteome</keyword>
<reference evidence="1 2" key="1">
    <citation type="submission" date="2023-09" db="EMBL/GenBank/DDBJ databases">
        <title>Streptomyces sp. nov.: A antagonism against Alternaria gaisen Producing Streptochlin, Isolated from Tamarix root soil.</title>
        <authorList>
            <person name="Chen Y."/>
        </authorList>
    </citation>
    <scope>NUCLEOTIDE SEQUENCE [LARGE SCALE GENOMIC DNA]</scope>
    <source>
        <strain evidence="1 2">TRM76323</strain>
    </source>
</reference>
<name>A0ABU3QTC8_9ACTN</name>